<dbReference type="Gene3D" id="2.60.40.2360">
    <property type="entry name" value="Intracellular proteinase inhibitor BsuPI"/>
    <property type="match status" value="1"/>
</dbReference>
<protein>
    <recommendedName>
        <fullName evidence="2">Intracellular proteinase inhibitor BsuPI domain-containing protein</fullName>
    </recommendedName>
</protein>
<evidence type="ECO:0000313" key="4">
    <source>
        <dbReference type="Proteomes" id="UP000500938"/>
    </source>
</evidence>
<dbReference type="PROSITE" id="PS51257">
    <property type="entry name" value="PROKAR_LIPOPROTEIN"/>
    <property type="match status" value="1"/>
</dbReference>
<dbReference type="Pfam" id="PF12690">
    <property type="entry name" value="BsuPI"/>
    <property type="match status" value="1"/>
</dbReference>
<keyword evidence="4" id="KW-1185">Reference proteome</keyword>
<reference evidence="3 4" key="1">
    <citation type="submission" date="2020-05" db="EMBL/GenBank/DDBJ databases">
        <title>Complete genome sequence of Gemmatimonas greenlandica TET16.</title>
        <authorList>
            <person name="Zeng Y."/>
        </authorList>
    </citation>
    <scope>NUCLEOTIDE SEQUENCE [LARGE SCALE GENOMIC DNA]</scope>
    <source>
        <strain evidence="3 4">TET16</strain>
    </source>
</reference>
<accession>A0A6M4IKJ0</accession>
<keyword evidence="1" id="KW-0732">Signal</keyword>
<feature type="chain" id="PRO_5027007980" description="Intracellular proteinase inhibitor BsuPI domain-containing protein" evidence="1">
    <location>
        <begin position="19"/>
        <end position="149"/>
    </location>
</feature>
<evidence type="ECO:0000313" key="3">
    <source>
        <dbReference type="EMBL" id="QJR34378.1"/>
    </source>
</evidence>
<proteinExistence type="predicted"/>
<name>A0A6M4IKJ0_9BACT</name>
<organism evidence="3 4">
    <name type="scientific">Gemmatimonas groenlandica</name>
    <dbReference type="NCBI Taxonomy" id="2732249"/>
    <lineage>
        <taxon>Bacteria</taxon>
        <taxon>Pseudomonadati</taxon>
        <taxon>Gemmatimonadota</taxon>
        <taxon>Gemmatimonadia</taxon>
        <taxon>Gemmatimonadales</taxon>
        <taxon>Gemmatimonadaceae</taxon>
        <taxon>Gemmatimonas</taxon>
    </lineage>
</organism>
<evidence type="ECO:0000259" key="2">
    <source>
        <dbReference type="Pfam" id="PF12690"/>
    </source>
</evidence>
<sequence length="149" mass="16641">MLSRIIVPLLAAAVLMFACGPRTPSPVASARPKGGVEQGVTSHVMVDTAQGVVRFAIEVANDSRKRVELNFPDGRTHDFVVLNDAGREVWRWSTGRLFTQAMQNRLLDAHDSVVYDERWLPPSPGHYTLVASLRSENYPVQQRVEFALR</sequence>
<dbReference type="RefSeq" id="WP_171223804.1">
    <property type="nucleotide sequence ID" value="NZ_CP053085.1"/>
</dbReference>
<dbReference type="EMBL" id="CP053085">
    <property type="protein sequence ID" value="QJR34378.1"/>
    <property type="molecule type" value="Genomic_DNA"/>
</dbReference>
<feature type="signal peptide" evidence="1">
    <location>
        <begin position="1"/>
        <end position="18"/>
    </location>
</feature>
<feature type="domain" description="Intracellular proteinase inhibitor BsuPI" evidence="2">
    <location>
        <begin position="42"/>
        <end position="137"/>
    </location>
</feature>
<dbReference type="Proteomes" id="UP000500938">
    <property type="component" value="Chromosome"/>
</dbReference>
<evidence type="ECO:0000256" key="1">
    <source>
        <dbReference type="SAM" id="SignalP"/>
    </source>
</evidence>
<gene>
    <name evidence="3" type="ORF">HKW67_01995</name>
</gene>
<dbReference type="InterPro" id="IPR020481">
    <property type="entry name" value="Intracell_prot_inh_BsuPI"/>
</dbReference>
<dbReference type="AlphaFoldDB" id="A0A6M4IKJ0"/>
<dbReference type="InterPro" id="IPR038144">
    <property type="entry name" value="IPI"/>
</dbReference>
<dbReference type="KEGG" id="ggr:HKW67_01995"/>